<protein>
    <submittedName>
        <fullName evidence="2">Uncharacterized protein</fullName>
    </submittedName>
</protein>
<evidence type="ECO:0000313" key="2">
    <source>
        <dbReference type="EMBL" id="MBB3732643.1"/>
    </source>
</evidence>
<feature type="transmembrane region" description="Helical" evidence="1">
    <location>
        <begin position="50"/>
        <end position="73"/>
    </location>
</feature>
<keyword evidence="1" id="KW-1133">Transmembrane helix</keyword>
<dbReference type="EMBL" id="JACIBV010000001">
    <property type="protein sequence ID" value="MBB3732643.1"/>
    <property type="molecule type" value="Genomic_DNA"/>
</dbReference>
<dbReference type="GeneID" id="95396052"/>
<comment type="caution">
    <text evidence="2">The sequence shown here is derived from an EMBL/GenBank/DDBJ whole genome shotgun (WGS) entry which is preliminary data.</text>
</comment>
<keyword evidence="1" id="KW-0812">Transmembrane</keyword>
<dbReference type="RefSeq" id="WP_221241458.1">
    <property type="nucleotide sequence ID" value="NZ_JACIBV010000001.1"/>
</dbReference>
<dbReference type="Proteomes" id="UP000579945">
    <property type="component" value="Unassembled WGS sequence"/>
</dbReference>
<dbReference type="AlphaFoldDB" id="A0A7W5VIK1"/>
<keyword evidence="1" id="KW-0472">Membrane</keyword>
<organism evidence="2 3">
    <name type="scientific">Nonomuraea dietziae</name>
    <dbReference type="NCBI Taxonomy" id="65515"/>
    <lineage>
        <taxon>Bacteria</taxon>
        <taxon>Bacillati</taxon>
        <taxon>Actinomycetota</taxon>
        <taxon>Actinomycetes</taxon>
        <taxon>Streptosporangiales</taxon>
        <taxon>Streptosporangiaceae</taxon>
        <taxon>Nonomuraea</taxon>
    </lineage>
</organism>
<feature type="transmembrane region" description="Helical" evidence="1">
    <location>
        <begin position="107"/>
        <end position="128"/>
    </location>
</feature>
<feature type="transmembrane region" description="Helical" evidence="1">
    <location>
        <begin position="18"/>
        <end position="38"/>
    </location>
</feature>
<evidence type="ECO:0000256" key="1">
    <source>
        <dbReference type="SAM" id="Phobius"/>
    </source>
</evidence>
<accession>A0A7W5VIK1</accession>
<keyword evidence="3" id="KW-1185">Reference proteome</keyword>
<evidence type="ECO:0000313" key="3">
    <source>
        <dbReference type="Proteomes" id="UP000579945"/>
    </source>
</evidence>
<gene>
    <name evidence="2" type="ORF">FHR33_008503</name>
</gene>
<proteinExistence type="predicted"/>
<reference evidence="2 3" key="1">
    <citation type="submission" date="2020-08" db="EMBL/GenBank/DDBJ databases">
        <title>Sequencing the genomes of 1000 actinobacteria strains.</title>
        <authorList>
            <person name="Klenk H.-P."/>
        </authorList>
    </citation>
    <scope>NUCLEOTIDE SEQUENCE [LARGE SCALE GENOMIC DNA]</scope>
    <source>
        <strain evidence="2 3">DSM 44320</strain>
    </source>
</reference>
<sequence length="149" mass="14863">MALGSLFLMAHALRPSPLLVGVAAAAFLFTLPVVNGCAHTVMQAKVERDVLGRVLGTAHSLGAAATPIAYLLAAPLAEYLADPLLRRDGALAGSLGAVVGVGEGRGIALVLLADGVLLAALAAAVVLAPRLRTLESALPDAAPQSVTTG</sequence>
<name>A0A7W5VIK1_9ACTN</name>